<dbReference type="EMBL" id="AMEM01000024">
    <property type="protein sequence ID" value="EKX89471.1"/>
    <property type="molecule type" value="Genomic_DNA"/>
</dbReference>
<sequence length="233" mass="24419">MCLFVYGVKFVSLVSSFSRVVRWSGHTLRHVFVGFGLELHTPLRGIVAEAYSLDVNQAVVLESGGFLDDSVFGLIEKLGEPPDFDQCAVIGAEFAQVNEHGGAVAGESDGFACEVGGVGPAEKSSGQHPEGDEQVGPAVHARCEGDGEVYQGIYRDEGEEGPGAECAAGGGDFVDDQAGVSYPAEFGNRQISTIAARSTAPVSHQFPMITQAPSIPAKMAMAAIDRLSLITLT</sequence>
<dbReference type="Proteomes" id="UP000010445">
    <property type="component" value="Unassembled WGS sequence"/>
</dbReference>
<protein>
    <submittedName>
        <fullName evidence="1">Uncharacterized protein</fullName>
    </submittedName>
</protein>
<dbReference type="HOGENOM" id="CLU_1188337_0_0_11"/>
<keyword evidence="2" id="KW-1185">Reference proteome</keyword>
<evidence type="ECO:0000313" key="2">
    <source>
        <dbReference type="Proteomes" id="UP000010445"/>
    </source>
</evidence>
<dbReference type="AlphaFoldDB" id="L1MEW5"/>
<proteinExistence type="predicted"/>
<organism evidence="1 2">
    <name type="scientific">Corynebacterium durum F0235</name>
    <dbReference type="NCBI Taxonomy" id="1035195"/>
    <lineage>
        <taxon>Bacteria</taxon>
        <taxon>Bacillati</taxon>
        <taxon>Actinomycetota</taxon>
        <taxon>Actinomycetes</taxon>
        <taxon>Mycobacteriales</taxon>
        <taxon>Corynebacteriaceae</taxon>
        <taxon>Corynebacterium</taxon>
    </lineage>
</organism>
<evidence type="ECO:0000313" key="1">
    <source>
        <dbReference type="EMBL" id="EKX89471.1"/>
    </source>
</evidence>
<reference evidence="1 2" key="1">
    <citation type="submission" date="2012-05" db="EMBL/GenBank/DDBJ databases">
        <authorList>
            <person name="Weinstock G."/>
            <person name="Sodergren E."/>
            <person name="Lobos E.A."/>
            <person name="Fulton L."/>
            <person name="Fulton R."/>
            <person name="Courtney L."/>
            <person name="Fronick C."/>
            <person name="O'Laughlin M."/>
            <person name="Godfrey J."/>
            <person name="Wilson R.M."/>
            <person name="Miner T."/>
            <person name="Farmer C."/>
            <person name="Delehaunty K."/>
            <person name="Cordes M."/>
            <person name="Minx P."/>
            <person name="Tomlinson C."/>
            <person name="Chen J."/>
            <person name="Wollam A."/>
            <person name="Pepin K.H."/>
            <person name="Bhonagiri V."/>
            <person name="Zhang X."/>
            <person name="Suruliraj S."/>
            <person name="Warren W."/>
            <person name="Mitreva M."/>
            <person name="Mardis E.R."/>
            <person name="Wilson R.K."/>
        </authorList>
    </citation>
    <scope>NUCLEOTIDE SEQUENCE [LARGE SCALE GENOMIC DNA]</scope>
    <source>
        <strain evidence="1 2">F0235</strain>
    </source>
</reference>
<name>L1MEW5_9CORY</name>
<comment type="caution">
    <text evidence="1">The sequence shown here is derived from an EMBL/GenBank/DDBJ whole genome shotgun (WGS) entry which is preliminary data.</text>
</comment>
<dbReference type="STRING" id="1035195.HMPREF9997_01942"/>
<accession>L1MEW5</accession>
<gene>
    <name evidence="1" type="ORF">HMPREF9997_01942</name>
</gene>